<dbReference type="EMBL" id="AP025314">
    <property type="protein sequence ID" value="BDD10224.1"/>
    <property type="molecule type" value="Genomic_DNA"/>
</dbReference>
<gene>
    <name evidence="2" type="ORF">FUAX_26560</name>
</gene>
<evidence type="ECO:0000313" key="3">
    <source>
        <dbReference type="Proteomes" id="UP001348817"/>
    </source>
</evidence>
<dbReference type="AlphaFoldDB" id="A0AAU9CUR5"/>
<organism evidence="2 3">
    <name type="scientific">Fulvitalea axinellae</name>
    <dbReference type="NCBI Taxonomy" id="1182444"/>
    <lineage>
        <taxon>Bacteria</taxon>
        <taxon>Pseudomonadati</taxon>
        <taxon>Bacteroidota</taxon>
        <taxon>Cytophagia</taxon>
        <taxon>Cytophagales</taxon>
        <taxon>Persicobacteraceae</taxon>
        <taxon>Fulvitalea</taxon>
    </lineage>
</organism>
<sequence length="453" mass="51503">MTNWRAYNAKTEEQFAERPPNLPEWDTFPKSSVLFKGKDFEVQTDISDLDRLSDLEIVSVPFPETHEGFERLNLALEHICRILAFIPKGFPVRTIKELEAEGLGVATAPRGIIVRKGLSGLVVNPQVTIGLRMDQLAKMMTSMGPGGEKEDLEMMERRDKLRMETGFNILTHFTQRIYNVGKALASARFGMSSYLNSLPEGSRPPLSRELDGLSALVTYYLMRGAEGTNVYPKAFTKLLARTDFGKMFSLLPPMERAHFSKNNGEEWVKLFAHILKPESVLYEAVDWADYRDYTYYAPVRPKQTEFGMDKPFFESGVYKKRTGHYAHLPTDILSSLIREDWLRAMTQGTDLLTARNFPDPAQGHRLQSLGAMGGTVDLVGDDASPSPIIEIRGLYSIYDNDELKRRLKAWFAYLFATNKRMDYEFGEELHPFYTPPPPSESDDSEDNTQDDMS</sequence>
<protein>
    <submittedName>
        <fullName evidence="2">Uncharacterized protein</fullName>
    </submittedName>
</protein>
<proteinExistence type="predicted"/>
<evidence type="ECO:0000313" key="2">
    <source>
        <dbReference type="EMBL" id="BDD10224.1"/>
    </source>
</evidence>
<dbReference type="KEGG" id="fax:FUAX_26560"/>
<feature type="region of interest" description="Disordered" evidence="1">
    <location>
        <begin position="429"/>
        <end position="453"/>
    </location>
</feature>
<feature type="compositionally biased region" description="Acidic residues" evidence="1">
    <location>
        <begin position="440"/>
        <end position="453"/>
    </location>
</feature>
<reference evidence="2 3" key="1">
    <citation type="submission" date="2021-12" db="EMBL/GenBank/DDBJ databases">
        <title>Genome sequencing of bacteria with rrn-lacking chromosome and rrn-plasmid.</title>
        <authorList>
            <person name="Anda M."/>
            <person name="Iwasaki W."/>
        </authorList>
    </citation>
    <scope>NUCLEOTIDE SEQUENCE [LARGE SCALE GENOMIC DNA]</scope>
    <source>
        <strain evidence="2 3">DSM 100852</strain>
    </source>
</reference>
<keyword evidence="3" id="KW-1185">Reference proteome</keyword>
<name>A0AAU9CUR5_9BACT</name>
<evidence type="ECO:0000256" key="1">
    <source>
        <dbReference type="SAM" id="MobiDB-lite"/>
    </source>
</evidence>
<dbReference type="Proteomes" id="UP001348817">
    <property type="component" value="Chromosome"/>
</dbReference>
<accession>A0AAU9CUR5</accession>